<comment type="caution">
    <text evidence="1">The sequence shown here is derived from an EMBL/GenBank/DDBJ whole genome shotgun (WGS) entry which is preliminary data.</text>
</comment>
<reference evidence="1" key="1">
    <citation type="journal article" date="2021" name="New Phytol.">
        <title>Evolutionary innovations through gain and loss of genes in the ectomycorrhizal Boletales.</title>
        <authorList>
            <person name="Wu G."/>
            <person name="Miyauchi S."/>
            <person name="Morin E."/>
            <person name="Kuo A."/>
            <person name="Drula E."/>
            <person name="Varga T."/>
            <person name="Kohler A."/>
            <person name="Feng B."/>
            <person name="Cao Y."/>
            <person name="Lipzen A."/>
            <person name="Daum C."/>
            <person name="Hundley H."/>
            <person name="Pangilinan J."/>
            <person name="Johnson J."/>
            <person name="Barry K."/>
            <person name="LaButti K."/>
            <person name="Ng V."/>
            <person name="Ahrendt S."/>
            <person name="Min B."/>
            <person name="Choi I.G."/>
            <person name="Park H."/>
            <person name="Plett J.M."/>
            <person name="Magnuson J."/>
            <person name="Spatafora J.W."/>
            <person name="Nagy L.G."/>
            <person name="Henrissat B."/>
            <person name="Grigoriev I.V."/>
            <person name="Yang Z.L."/>
            <person name="Xu J."/>
            <person name="Martin F.M."/>
        </authorList>
    </citation>
    <scope>NUCLEOTIDE SEQUENCE</scope>
    <source>
        <strain evidence="1">KUC20120723A-06</strain>
    </source>
</reference>
<keyword evidence="2" id="KW-1185">Reference proteome</keyword>
<evidence type="ECO:0000313" key="1">
    <source>
        <dbReference type="EMBL" id="KAH7925503.1"/>
    </source>
</evidence>
<dbReference type="EMBL" id="MU266401">
    <property type="protein sequence ID" value="KAH7925503.1"/>
    <property type="molecule type" value="Genomic_DNA"/>
</dbReference>
<accession>A0ACB8BJP6</accession>
<dbReference type="Proteomes" id="UP000790709">
    <property type="component" value="Unassembled WGS sequence"/>
</dbReference>
<evidence type="ECO:0000313" key="2">
    <source>
        <dbReference type="Proteomes" id="UP000790709"/>
    </source>
</evidence>
<protein>
    <submittedName>
        <fullName evidence="1">Uncharacterized protein</fullName>
    </submittedName>
</protein>
<name>A0ACB8BJP6_9AGAM</name>
<proteinExistence type="predicted"/>
<sequence>MQAYLAEKYMSGPKADAILARAAPKKKKKRKAETSAKSMFVDEDAGWGEEKRDDEDDTAEAVVAKDRSFKKRRVAPAEEGSGWATLREGVREETPPVPADEQPTVVEEPSQPFVGGLLTGEQLRKALPKPKVKEEPLTREEEEAAQETVYRDASGRKIDTKAARAEAARLKREREEKEARKMEWGKGLVQKDEEEKRRLQLEKNRSLPFARTVDDKDLNEEQKAQERWNDPAAAFLTKKTAKGPRKPQYTGPPPAPNRFGIRPGYRWDGVDRGNGFEKKFFQRQNERKRTTAAGYEWSVDDM</sequence>
<gene>
    <name evidence="1" type="ORF">BV22DRAFT_1128998</name>
</gene>
<organism evidence="1 2">
    <name type="scientific">Leucogyrophana mollusca</name>
    <dbReference type="NCBI Taxonomy" id="85980"/>
    <lineage>
        <taxon>Eukaryota</taxon>
        <taxon>Fungi</taxon>
        <taxon>Dikarya</taxon>
        <taxon>Basidiomycota</taxon>
        <taxon>Agaricomycotina</taxon>
        <taxon>Agaricomycetes</taxon>
        <taxon>Agaricomycetidae</taxon>
        <taxon>Boletales</taxon>
        <taxon>Boletales incertae sedis</taxon>
        <taxon>Leucogyrophana</taxon>
    </lineage>
</organism>